<proteinExistence type="predicted"/>
<keyword evidence="2" id="KW-0812">Transmembrane</keyword>
<keyword evidence="2" id="KW-1133">Transmembrane helix</keyword>
<reference evidence="3 4" key="1">
    <citation type="submission" date="2018-08" db="EMBL/GenBank/DDBJ databases">
        <title>Complete genome sequence of JP2-74.</title>
        <authorList>
            <person name="Wu L."/>
        </authorList>
    </citation>
    <scope>NUCLEOTIDE SEQUENCE [LARGE SCALE GENOMIC DNA]</scope>
    <source>
        <strain evidence="3 4">JP2-74</strain>
    </source>
</reference>
<name>A0AAD0W9T8_9NEIS</name>
<evidence type="ECO:0000256" key="1">
    <source>
        <dbReference type="SAM" id="MobiDB-lite"/>
    </source>
</evidence>
<feature type="region of interest" description="Disordered" evidence="1">
    <location>
        <begin position="1"/>
        <end position="20"/>
    </location>
</feature>
<dbReference type="Proteomes" id="UP000259465">
    <property type="component" value="Chromosome"/>
</dbReference>
<accession>A0AAD0W9T8</accession>
<dbReference type="Pfam" id="PF05359">
    <property type="entry name" value="DUF748"/>
    <property type="match status" value="1"/>
</dbReference>
<dbReference type="PANTHER" id="PTHR30441">
    <property type="entry name" value="DUF748 DOMAIN-CONTAINING PROTEIN"/>
    <property type="match status" value="1"/>
</dbReference>
<dbReference type="InterPro" id="IPR052894">
    <property type="entry name" value="AsmA-related"/>
</dbReference>
<dbReference type="InterPro" id="IPR008023">
    <property type="entry name" value="DUF748"/>
</dbReference>
<evidence type="ECO:0000256" key="2">
    <source>
        <dbReference type="SAM" id="Phobius"/>
    </source>
</evidence>
<organism evidence="3 4">
    <name type="scientific">Chromobacterium rhizoryzae</name>
    <dbReference type="NCBI Taxonomy" id="1778675"/>
    <lineage>
        <taxon>Bacteria</taxon>
        <taxon>Pseudomonadati</taxon>
        <taxon>Pseudomonadota</taxon>
        <taxon>Betaproteobacteria</taxon>
        <taxon>Neisseriales</taxon>
        <taxon>Chromobacteriaceae</taxon>
        <taxon>Chromobacterium</taxon>
    </lineage>
</organism>
<dbReference type="GO" id="GO:0090313">
    <property type="term" value="P:regulation of protein targeting to membrane"/>
    <property type="evidence" value="ECO:0007669"/>
    <property type="project" value="TreeGrafter"/>
</dbReference>
<feature type="transmembrane region" description="Helical" evidence="2">
    <location>
        <begin position="25"/>
        <end position="47"/>
    </location>
</feature>
<protein>
    <submittedName>
        <fullName evidence="3">DUF748 domain-containing protein</fullName>
    </submittedName>
</protein>
<dbReference type="GO" id="GO:0005886">
    <property type="term" value="C:plasma membrane"/>
    <property type="evidence" value="ECO:0007669"/>
    <property type="project" value="TreeGrafter"/>
</dbReference>
<evidence type="ECO:0000313" key="3">
    <source>
        <dbReference type="EMBL" id="AXT47138.1"/>
    </source>
</evidence>
<dbReference type="EMBL" id="CP031968">
    <property type="protein sequence ID" value="AXT47138.1"/>
    <property type="molecule type" value="Genomic_DNA"/>
</dbReference>
<evidence type="ECO:0000313" key="4">
    <source>
        <dbReference type="Proteomes" id="UP000259465"/>
    </source>
</evidence>
<keyword evidence="2" id="KW-0472">Membrane</keyword>
<dbReference type="AlphaFoldDB" id="A0AAD0W9T8"/>
<dbReference type="KEGG" id="crz:D1345_13430"/>
<gene>
    <name evidence="3" type="ORF">D1345_13430</name>
</gene>
<sequence length="1106" mass="118848">MENDTEQIKPASDSNSPLPRPRRRWLRWAAVPIVLLGLLWGFLGWLAPGMISDAAAKWAQSIGRTLSMGEVKITPWDMSLEVRDLKLSEGDGRPLFAVKRAYLNLDPSMLLIGRWQAQEFSLDEPRLALARNRAGQWNWASFVADAAGPAKPEGGSDKLPRLLIKALNIRKGQAQLSDRLGGDERFTMVPLNLSLVDLSTLPENGSYTMQAALTDGTRFNWKGSINLQPLKSDGEAQMAELPLASIWPYVQPHFNTAAPEGRLSVSARYHFEMSGKTPELTVSPFRASLLRFALKAPGGRSELTIPEVRVEGGALDLARSMLKVQSIELDQGLAMAGRDSDGTVDWQKAIPAAPAVAKPQPAEAPLPWLVNIEAIKLRNWRVSYADQGFRQPLALEAKLPLLSGRFALSPDHGFALTGMLARLDELKLGAQGAEPVLSLASAELASSQLLQQGRRIEPGKLTLSGLEAKVERDRAGQINLARLFESAGRSKPTPAAARAQGETAPAWKFSYPEMELRDSLLSWTDRGLPKPVNAALSGLGGTVEVGDGQKLAVDLAGKLNGGKLAAKADIDAAAGALKGKLRADGVQLAPLAPYALSGTPLRFGGGALSADLNLDVGVRGWRVGGSAGVARLAVYEPGEKLPLLGWRDLQVRGLSAQGMPLKVAINDVRLQAPAGRLVLDEKRELNVARLFAGQGGAKPAAPKAKPGPLPLVEVKSIHVQGGRVQFADHGMKPDFATDMHNLRGSIQNLSTRANRRGNITLDGDVDQFGDVKVRGALSPLAPTDNTDITLAFRNISMGTLNPYSMNFAGWQVKDGRLSVDLRYLLEQRQLKGENRVVIDSLQLGDELPDSEYKGPRLPLRLAVAILEDSDKRIDLDLPVAGSLDDPQFSYGKIIWKAIVNVVTKVVTAPFRALGALLGGEGFDDIRFVAGEANVTPPEREKLVKVAGLMVKRPKLMLSISGGYNANADRKEMARAQTDLAIFAAAGHQLGAGEPLPQPDMQDGEILSAVKSVYGKQIGRFKLLGHTLKPGGPSGAALGKLLRDELIAAQNITDASLQQLAKQRAANARAAMVKTDPALQERIQLGEPVKVSAGRDGVPLEVKLKTP</sequence>
<keyword evidence="4" id="KW-1185">Reference proteome</keyword>
<dbReference type="PANTHER" id="PTHR30441:SF8">
    <property type="entry name" value="DUF748 DOMAIN-CONTAINING PROTEIN"/>
    <property type="match status" value="1"/>
</dbReference>